<dbReference type="SMART" id="SM00342">
    <property type="entry name" value="HTH_ARAC"/>
    <property type="match status" value="1"/>
</dbReference>
<gene>
    <name evidence="5" type="ORF">J2X16_004807</name>
</gene>
<sequence>MRKNKPGLPLYELYGELAPIEALDGLHMESIADRSCLHNWEIDAHRHASLVQLLLIEAGGASVQIDGRALALRAPALVWVPTLAVHGFAFSPQTQGHVVTLDQARLRRLLEASPGLWNALAASRATSLRAGSSQSQALLAIGRALRDDYAGGAPWRSQVLDGAVLMAAALVARLPPLAAPPAGTAEPASRALQHLARYREQVERHFRSQPSLDTLAAPLGITTTQLNRLCRRHLHCSALDLLHRRLLLEAKRELGYTTLQVRQIADGLGFADPAYFTRFFVRLTGQSPSAWRAQPPST</sequence>
<dbReference type="RefSeq" id="WP_056876171.1">
    <property type="nucleotide sequence ID" value="NZ_JAVDXQ010000008.1"/>
</dbReference>
<dbReference type="Pfam" id="PF12833">
    <property type="entry name" value="HTH_18"/>
    <property type="match status" value="1"/>
</dbReference>
<evidence type="ECO:0000313" key="5">
    <source>
        <dbReference type="EMBL" id="MDR7299437.1"/>
    </source>
</evidence>
<dbReference type="InterPro" id="IPR009057">
    <property type="entry name" value="Homeodomain-like_sf"/>
</dbReference>
<dbReference type="Gene3D" id="1.10.10.60">
    <property type="entry name" value="Homeodomain-like"/>
    <property type="match status" value="1"/>
</dbReference>
<dbReference type="SUPFAM" id="SSF51182">
    <property type="entry name" value="RmlC-like cupins"/>
    <property type="match status" value="1"/>
</dbReference>
<keyword evidence="3" id="KW-0804">Transcription</keyword>
<accession>A0ABU1ZFM1</accession>
<dbReference type="PROSITE" id="PS01124">
    <property type="entry name" value="HTH_ARAC_FAMILY_2"/>
    <property type="match status" value="1"/>
</dbReference>
<proteinExistence type="predicted"/>
<dbReference type="Pfam" id="PF02311">
    <property type="entry name" value="AraC_binding"/>
    <property type="match status" value="1"/>
</dbReference>
<comment type="caution">
    <text evidence="5">The sequence shown here is derived from an EMBL/GenBank/DDBJ whole genome shotgun (WGS) entry which is preliminary data.</text>
</comment>
<evidence type="ECO:0000256" key="2">
    <source>
        <dbReference type="ARBA" id="ARBA00023125"/>
    </source>
</evidence>
<organism evidence="5 6">
    <name type="scientific">Pelomonas aquatica</name>
    <dbReference type="NCBI Taxonomy" id="431058"/>
    <lineage>
        <taxon>Bacteria</taxon>
        <taxon>Pseudomonadati</taxon>
        <taxon>Pseudomonadota</taxon>
        <taxon>Betaproteobacteria</taxon>
        <taxon>Burkholderiales</taxon>
        <taxon>Sphaerotilaceae</taxon>
        <taxon>Roseateles</taxon>
    </lineage>
</organism>
<keyword evidence="6" id="KW-1185">Reference proteome</keyword>
<dbReference type="PANTHER" id="PTHR43280:SF32">
    <property type="entry name" value="TRANSCRIPTIONAL REGULATORY PROTEIN"/>
    <property type="match status" value="1"/>
</dbReference>
<dbReference type="InterPro" id="IPR003313">
    <property type="entry name" value="AraC-bd"/>
</dbReference>
<keyword evidence="2" id="KW-0238">DNA-binding</keyword>
<evidence type="ECO:0000256" key="1">
    <source>
        <dbReference type="ARBA" id="ARBA00023015"/>
    </source>
</evidence>
<reference evidence="5 6" key="1">
    <citation type="submission" date="2023-07" db="EMBL/GenBank/DDBJ databases">
        <title>Sorghum-associated microbial communities from plants grown in Nebraska, USA.</title>
        <authorList>
            <person name="Schachtman D."/>
        </authorList>
    </citation>
    <scope>NUCLEOTIDE SEQUENCE [LARGE SCALE GENOMIC DNA]</scope>
    <source>
        <strain evidence="5 6">BE310</strain>
    </source>
</reference>
<dbReference type="PANTHER" id="PTHR43280">
    <property type="entry name" value="ARAC-FAMILY TRANSCRIPTIONAL REGULATOR"/>
    <property type="match status" value="1"/>
</dbReference>
<protein>
    <submittedName>
        <fullName evidence="5">AraC family transcriptional activator of pobA</fullName>
    </submittedName>
</protein>
<evidence type="ECO:0000256" key="3">
    <source>
        <dbReference type="ARBA" id="ARBA00023163"/>
    </source>
</evidence>
<keyword evidence="1" id="KW-0805">Transcription regulation</keyword>
<dbReference type="CDD" id="cd06999">
    <property type="entry name" value="cupin_HpaA-like_N"/>
    <property type="match status" value="1"/>
</dbReference>
<dbReference type="InterPro" id="IPR047264">
    <property type="entry name" value="Cupin_HpaA-like_N"/>
</dbReference>
<dbReference type="Proteomes" id="UP001180536">
    <property type="component" value="Unassembled WGS sequence"/>
</dbReference>
<dbReference type="EMBL" id="JAVDXQ010000008">
    <property type="protein sequence ID" value="MDR7299437.1"/>
    <property type="molecule type" value="Genomic_DNA"/>
</dbReference>
<dbReference type="InterPro" id="IPR018060">
    <property type="entry name" value="HTH_AraC"/>
</dbReference>
<feature type="domain" description="HTH araC/xylS-type" evidence="4">
    <location>
        <begin position="196"/>
        <end position="294"/>
    </location>
</feature>
<dbReference type="InterPro" id="IPR011051">
    <property type="entry name" value="RmlC_Cupin_sf"/>
</dbReference>
<dbReference type="SUPFAM" id="SSF46689">
    <property type="entry name" value="Homeodomain-like"/>
    <property type="match status" value="1"/>
</dbReference>
<evidence type="ECO:0000259" key="4">
    <source>
        <dbReference type="PROSITE" id="PS01124"/>
    </source>
</evidence>
<evidence type="ECO:0000313" key="6">
    <source>
        <dbReference type="Proteomes" id="UP001180536"/>
    </source>
</evidence>
<name>A0ABU1ZFM1_9BURK</name>